<accession>A0AAD8YIG9</accession>
<evidence type="ECO:0000313" key="3">
    <source>
        <dbReference type="Proteomes" id="UP001224775"/>
    </source>
</evidence>
<dbReference type="AlphaFoldDB" id="A0AAD8YIG9"/>
<organism evidence="2 3">
    <name type="scientific">Skeletonema marinoi</name>
    <dbReference type="NCBI Taxonomy" id="267567"/>
    <lineage>
        <taxon>Eukaryota</taxon>
        <taxon>Sar</taxon>
        <taxon>Stramenopiles</taxon>
        <taxon>Ochrophyta</taxon>
        <taxon>Bacillariophyta</taxon>
        <taxon>Coscinodiscophyceae</taxon>
        <taxon>Thalassiosirophycidae</taxon>
        <taxon>Thalassiosirales</taxon>
        <taxon>Skeletonemataceae</taxon>
        <taxon>Skeletonema</taxon>
        <taxon>Skeletonema marinoi-dohrnii complex</taxon>
    </lineage>
</organism>
<comment type="caution">
    <text evidence="2">The sequence shown here is derived from an EMBL/GenBank/DDBJ whole genome shotgun (WGS) entry which is preliminary data.</text>
</comment>
<dbReference type="EMBL" id="JATAAI010000003">
    <property type="protein sequence ID" value="KAK1747171.1"/>
    <property type="molecule type" value="Genomic_DNA"/>
</dbReference>
<keyword evidence="3" id="KW-1185">Reference proteome</keyword>
<dbReference type="Proteomes" id="UP001224775">
    <property type="component" value="Unassembled WGS sequence"/>
</dbReference>
<evidence type="ECO:0000313" key="2">
    <source>
        <dbReference type="EMBL" id="KAK1747171.1"/>
    </source>
</evidence>
<name>A0AAD8YIG9_9STRA</name>
<reference evidence="2" key="1">
    <citation type="submission" date="2023-06" db="EMBL/GenBank/DDBJ databases">
        <title>Survivors Of The Sea: Transcriptome response of Skeletonema marinoi to long-term dormancy.</title>
        <authorList>
            <person name="Pinder M.I.M."/>
            <person name="Kourtchenko O."/>
            <person name="Robertson E.K."/>
            <person name="Larsson T."/>
            <person name="Maumus F."/>
            <person name="Osuna-Cruz C.M."/>
            <person name="Vancaester E."/>
            <person name="Stenow R."/>
            <person name="Vandepoele K."/>
            <person name="Ploug H."/>
            <person name="Bruchert V."/>
            <person name="Godhe A."/>
            <person name="Topel M."/>
        </authorList>
    </citation>
    <scope>NUCLEOTIDE SEQUENCE</scope>
    <source>
        <strain evidence="2">R05AC</strain>
    </source>
</reference>
<sequence>MTLIRNEEEEDFTSLKADKNRRTPIDAPTSRESAALAKVRYKKRRKPKPKPLVRYNIGDACRTSQDMIICSSKHAATESAGLLKKWDGAFIKRSCGVWTYAVLIERAPQPVDVIKRRLEYFYWTTLEEVDPRCEMEDSMLFAIDGDGGTKIIPKHAWFNYVRRFNPTLLPNLAESSEA</sequence>
<proteinExistence type="predicted"/>
<evidence type="ECO:0000256" key="1">
    <source>
        <dbReference type="SAM" id="MobiDB-lite"/>
    </source>
</evidence>
<feature type="region of interest" description="Disordered" evidence="1">
    <location>
        <begin position="1"/>
        <end position="33"/>
    </location>
</feature>
<gene>
    <name evidence="2" type="ORF">QTG54_002515</name>
</gene>
<protein>
    <submittedName>
        <fullName evidence="2">Uncharacterized protein</fullName>
    </submittedName>
</protein>